<feature type="chain" id="PRO_5009313248" evidence="1">
    <location>
        <begin position="19"/>
        <end position="100"/>
    </location>
</feature>
<evidence type="ECO:0000313" key="3">
    <source>
        <dbReference type="WBParaSite" id="L893_g24624.t1"/>
    </source>
</evidence>
<reference evidence="3" key="1">
    <citation type="submission" date="2016-11" db="UniProtKB">
        <authorList>
            <consortium name="WormBaseParasite"/>
        </authorList>
    </citation>
    <scope>IDENTIFICATION</scope>
</reference>
<feature type="signal peptide" evidence="1">
    <location>
        <begin position="1"/>
        <end position="18"/>
    </location>
</feature>
<proteinExistence type="predicted"/>
<dbReference type="WBParaSite" id="L893_g24624.t1">
    <property type="protein sequence ID" value="L893_g24624.t1"/>
    <property type="gene ID" value="L893_g24624"/>
</dbReference>
<evidence type="ECO:0000313" key="2">
    <source>
        <dbReference type="Proteomes" id="UP000095287"/>
    </source>
</evidence>
<evidence type="ECO:0000256" key="1">
    <source>
        <dbReference type="SAM" id="SignalP"/>
    </source>
</evidence>
<dbReference type="AlphaFoldDB" id="A0A1I7ZBX5"/>
<keyword evidence="2" id="KW-1185">Reference proteome</keyword>
<sequence>MNQLVFLVLLVTVCSVFSEPFVPSAGFYIPVSYDRFSDGSLKNQMKRKDAFSRNTESQPPEERLSMFDMSKRDFALQRQQLKRMKPCFYSPIQCLMKRAP</sequence>
<accession>A0A1I7ZBX5</accession>
<organism evidence="2 3">
    <name type="scientific">Steinernema glaseri</name>
    <dbReference type="NCBI Taxonomy" id="37863"/>
    <lineage>
        <taxon>Eukaryota</taxon>
        <taxon>Metazoa</taxon>
        <taxon>Ecdysozoa</taxon>
        <taxon>Nematoda</taxon>
        <taxon>Chromadorea</taxon>
        <taxon>Rhabditida</taxon>
        <taxon>Tylenchina</taxon>
        <taxon>Panagrolaimomorpha</taxon>
        <taxon>Strongyloidoidea</taxon>
        <taxon>Steinernematidae</taxon>
        <taxon>Steinernema</taxon>
    </lineage>
</organism>
<dbReference type="Proteomes" id="UP000095287">
    <property type="component" value="Unplaced"/>
</dbReference>
<name>A0A1I7ZBX5_9BILA</name>
<protein>
    <submittedName>
        <fullName evidence="3">Uncharacterized protein</fullName>
    </submittedName>
</protein>
<keyword evidence="1" id="KW-0732">Signal</keyword>